<dbReference type="RefSeq" id="WP_142604277.1">
    <property type="nucleotide sequence ID" value="NZ_FXSZ01000007.1"/>
</dbReference>
<name>A0A521DMV5_9SPHI</name>
<gene>
    <name evidence="1" type="ORF">SAMN06265350_10790</name>
</gene>
<evidence type="ECO:0000313" key="1">
    <source>
        <dbReference type="EMBL" id="SMO72260.1"/>
    </source>
</evidence>
<protein>
    <submittedName>
        <fullName evidence="1">Uncharacterized protein</fullName>
    </submittedName>
</protein>
<dbReference type="Proteomes" id="UP000315971">
    <property type="component" value="Unassembled WGS sequence"/>
</dbReference>
<dbReference type="EMBL" id="FXSZ01000007">
    <property type="protein sequence ID" value="SMO72260.1"/>
    <property type="molecule type" value="Genomic_DNA"/>
</dbReference>
<accession>A0A521DMV5</accession>
<sequence length="118" mass="13754">MEKIDILQETPIYNGSLAIWEVKDTNPDPNFALFLKLGNDEMLIIKWDLHDLIWKPNLNLPEGFYERFTESDKKEIINFIKILEGRVATERGIENMKIISTKIKSLDWCELEALCNGI</sequence>
<dbReference type="AlphaFoldDB" id="A0A521DMV5"/>
<proteinExistence type="predicted"/>
<organism evidence="1 2">
    <name type="scientific">Solitalea koreensis</name>
    <dbReference type="NCBI Taxonomy" id="543615"/>
    <lineage>
        <taxon>Bacteria</taxon>
        <taxon>Pseudomonadati</taxon>
        <taxon>Bacteroidota</taxon>
        <taxon>Sphingobacteriia</taxon>
        <taxon>Sphingobacteriales</taxon>
        <taxon>Sphingobacteriaceae</taxon>
        <taxon>Solitalea</taxon>
    </lineage>
</organism>
<keyword evidence="2" id="KW-1185">Reference proteome</keyword>
<reference evidence="1 2" key="1">
    <citation type="submission" date="2017-05" db="EMBL/GenBank/DDBJ databases">
        <authorList>
            <person name="Varghese N."/>
            <person name="Submissions S."/>
        </authorList>
    </citation>
    <scope>NUCLEOTIDE SEQUENCE [LARGE SCALE GENOMIC DNA]</scope>
    <source>
        <strain evidence="1 2">DSM 21342</strain>
    </source>
</reference>
<evidence type="ECO:0000313" key="2">
    <source>
        <dbReference type="Proteomes" id="UP000315971"/>
    </source>
</evidence>